<evidence type="ECO:0000313" key="4">
    <source>
        <dbReference type="Proteomes" id="UP001163823"/>
    </source>
</evidence>
<feature type="compositionally biased region" description="Basic and acidic residues" evidence="1">
    <location>
        <begin position="16"/>
        <end position="29"/>
    </location>
</feature>
<dbReference type="Proteomes" id="UP001163823">
    <property type="component" value="Chromosome 9"/>
</dbReference>
<dbReference type="InterPro" id="IPR035925">
    <property type="entry name" value="BSD_dom_sf"/>
</dbReference>
<protein>
    <submittedName>
        <fullName evidence="3">BSD domain-containing protein</fullName>
    </submittedName>
</protein>
<keyword evidence="4" id="KW-1185">Reference proteome</keyword>
<accession>A0AAD7PJ82</accession>
<sequence>MSWLFNSLQSDGDLESPLHHQPDTPEHNSRRPGTGVKEDLSVLGQTLGRQLLGVANFLAPPPYSSSTAGDFSDSWSPASPTIAGIRNDLVEIGGSFKTGLSLLSTNKAFSGVSKFASNLLQFQEPGEGAPGITDEVVDFVKEISVRPECWTDFPLPMDNADFSLSNTQKVHISTIEQLVPGFVALRLGLCSRMDVGKFWMIYFLLLLPRLNERDFDLLSTLKIVEARDLLLQKLLNKRNEEVKNAGNPGTLGITQDKEASQRGRRTIPSQETEIETEIVNATNGLGINDDGDNKDTEQSLEDTDTSTTSLTAQKKLEYDEDVSFSDLEDEESDHSDRLSGHRGSHDIRCSSPSGSSDWVQLNESSETRVGKQKSRHLKENSGDESSDWLTVDDFD</sequence>
<feature type="compositionally biased region" description="Basic and acidic residues" evidence="1">
    <location>
        <begin position="334"/>
        <end position="348"/>
    </location>
</feature>
<dbReference type="PANTHER" id="PTHR31923:SF9">
    <property type="entry name" value="BSD DOMAIN-CONTAINING PROTEIN"/>
    <property type="match status" value="1"/>
</dbReference>
<evidence type="ECO:0000259" key="2">
    <source>
        <dbReference type="SMART" id="SM00751"/>
    </source>
</evidence>
<reference evidence="3" key="1">
    <citation type="journal article" date="2023" name="Science">
        <title>Elucidation of the pathway for biosynthesis of saponin adjuvants from the soapbark tree.</title>
        <authorList>
            <person name="Reed J."/>
            <person name="Orme A."/>
            <person name="El-Demerdash A."/>
            <person name="Owen C."/>
            <person name="Martin L.B.B."/>
            <person name="Misra R.C."/>
            <person name="Kikuchi S."/>
            <person name="Rejzek M."/>
            <person name="Martin A.C."/>
            <person name="Harkess A."/>
            <person name="Leebens-Mack J."/>
            <person name="Louveau T."/>
            <person name="Stephenson M.J."/>
            <person name="Osbourn A."/>
        </authorList>
    </citation>
    <scope>NUCLEOTIDE SEQUENCE</scope>
    <source>
        <strain evidence="3">S10</strain>
    </source>
</reference>
<feature type="domain" description="BSD" evidence="2">
    <location>
        <begin position="159"/>
        <end position="210"/>
    </location>
</feature>
<feature type="region of interest" description="Disordered" evidence="1">
    <location>
        <begin position="1"/>
        <end position="36"/>
    </location>
</feature>
<dbReference type="EMBL" id="JARAOO010000009">
    <property type="protein sequence ID" value="KAJ7956745.1"/>
    <property type="molecule type" value="Genomic_DNA"/>
</dbReference>
<feature type="compositionally biased region" description="Acidic residues" evidence="1">
    <location>
        <begin position="318"/>
        <end position="333"/>
    </location>
</feature>
<evidence type="ECO:0000256" key="1">
    <source>
        <dbReference type="SAM" id="MobiDB-lite"/>
    </source>
</evidence>
<name>A0AAD7PJ82_QUISA</name>
<feature type="compositionally biased region" description="Acidic residues" evidence="1">
    <location>
        <begin position="382"/>
        <end position="395"/>
    </location>
</feature>
<dbReference type="SMART" id="SM00751">
    <property type="entry name" value="BSD"/>
    <property type="match status" value="1"/>
</dbReference>
<feature type="region of interest" description="Disordered" evidence="1">
    <location>
        <begin position="242"/>
        <end position="395"/>
    </location>
</feature>
<dbReference type="PANTHER" id="PTHR31923">
    <property type="entry name" value="BSD DOMAIN-CONTAINING PROTEIN"/>
    <property type="match status" value="1"/>
</dbReference>
<feature type="compositionally biased region" description="Polar residues" evidence="1">
    <location>
        <begin position="1"/>
        <end position="10"/>
    </location>
</feature>
<feature type="compositionally biased region" description="Polar residues" evidence="1">
    <location>
        <begin position="350"/>
        <end position="364"/>
    </location>
</feature>
<evidence type="ECO:0000313" key="3">
    <source>
        <dbReference type="EMBL" id="KAJ7956745.1"/>
    </source>
</evidence>
<dbReference type="InterPro" id="IPR005607">
    <property type="entry name" value="BSD_dom"/>
</dbReference>
<dbReference type="AlphaFoldDB" id="A0AAD7PJ82"/>
<proteinExistence type="predicted"/>
<dbReference type="SUPFAM" id="SSF140383">
    <property type="entry name" value="BSD domain-like"/>
    <property type="match status" value="1"/>
</dbReference>
<comment type="caution">
    <text evidence="3">The sequence shown here is derived from an EMBL/GenBank/DDBJ whole genome shotgun (WGS) entry which is preliminary data.</text>
</comment>
<organism evidence="3 4">
    <name type="scientific">Quillaja saponaria</name>
    <name type="common">Soap bark tree</name>
    <dbReference type="NCBI Taxonomy" id="32244"/>
    <lineage>
        <taxon>Eukaryota</taxon>
        <taxon>Viridiplantae</taxon>
        <taxon>Streptophyta</taxon>
        <taxon>Embryophyta</taxon>
        <taxon>Tracheophyta</taxon>
        <taxon>Spermatophyta</taxon>
        <taxon>Magnoliopsida</taxon>
        <taxon>eudicotyledons</taxon>
        <taxon>Gunneridae</taxon>
        <taxon>Pentapetalae</taxon>
        <taxon>rosids</taxon>
        <taxon>fabids</taxon>
        <taxon>Fabales</taxon>
        <taxon>Quillajaceae</taxon>
        <taxon>Quillaja</taxon>
    </lineage>
</organism>
<gene>
    <name evidence="3" type="ORF">O6P43_023137</name>
</gene>